<dbReference type="AlphaFoldDB" id="A0A538U9Q2"/>
<sequence>MSAITIGEVGERPEARAAFDAVRAAVGGDAGGSEPVPLGATLLLARRGAAPLACASIAVATDLHGAPGPSGLVGHYQAVDPDAGVAVLGVACRSLSARGVARVLGPVNGSTWGRYRLALRPAAPTADEDPPPFQGEPWNPIRYPADFAAAGFNVAARYESRIDESLDAAPADATELALRVRDAGVTVRSLALQRFDEELDRLFDLSLEAFSANLYYTPLDRDAFRAQYAPLRARIDPALVLVAEDAAQRPVAFQFALRRRRAAAASAAACWT</sequence>
<reference evidence="1 2" key="1">
    <citation type="journal article" date="2019" name="Nat. Microbiol.">
        <title>Mediterranean grassland soil C-N compound turnover is dependent on rainfall and depth, and is mediated by genomically divergent microorganisms.</title>
        <authorList>
            <person name="Diamond S."/>
            <person name="Andeer P.F."/>
            <person name="Li Z."/>
            <person name="Crits-Christoph A."/>
            <person name="Burstein D."/>
            <person name="Anantharaman K."/>
            <person name="Lane K.R."/>
            <person name="Thomas B.C."/>
            <person name="Pan C."/>
            <person name="Northen T.R."/>
            <person name="Banfield J.F."/>
        </authorList>
    </citation>
    <scope>NUCLEOTIDE SEQUENCE [LARGE SCALE GENOMIC DNA]</scope>
    <source>
        <strain evidence="1">WS_10</strain>
    </source>
</reference>
<proteinExistence type="predicted"/>
<protein>
    <recommendedName>
        <fullName evidence="3">GNAT family N-acetyltransferase</fullName>
    </recommendedName>
</protein>
<organism evidence="1 2">
    <name type="scientific">Eiseniibacteriota bacterium</name>
    <dbReference type="NCBI Taxonomy" id="2212470"/>
    <lineage>
        <taxon>Bacteria</taxon>
        <taxon>Candidatus Eiseniibacteriota</taxon>
    </lineage>
</organism>
<evidence type="ECO:0008006" key="3">
    <source>
        <dbReference type="Google" id="ProtNLM"/>
    </source>
</evidence>
<name>A0A538U9Q2_UNCEI</name>
<comment type="caution">
    <text evidence="1">The sequence shown here is derived from an EMBL/GenBank/DDBJ whole genome shotgun (WGS) entry which is preliminary data.</text>
</comment>
<dbReference type="Proteomes" id="UP000319836">
    <property type="component" value="Unassembled WGS sequence"/>
</dbReference>
<evidence type="ECO:0000313" key="1">
    <source>
        <dbReference type="EMBL" id="TMQ72631.1"/>
    </source>
</evidence>
<accession>A0A538U9Q2</accession>
<gene>
    <name evidence="1" type="ORF">E6K80_02310</name>
</gene>
<evidence type="ECO:0000313" key="2">
    <source>
        <dbReference type="Proteomes" id="UP000319836"/>
    </source>
</evidence>
<dbReference type="EMBL" id="VBPA01000049">
    <property type="protein sequence ID" value="TMQ72631.1"/>
    <property type="molecule type" value="Genomic_DNA"/>
</dbReference>